<dbReference type="PANTHER" id="PTHR42913">
    <property type="entry name" value="APOPTOSIS-INDUCING FACTOR 1"/>
    <property type="match status" value="1"/>
</dbReference>
<dbReference type="SUPFAM" id="SSF51905">
    <property type="entry name" value="FAD/NAD(P)-binding domain"/>
    <property type="match status" value="1"/>
</dbReference>
<keyword evidence="3" id="KW-0285">Flavoprotein</keyword>
<sequence length="418" mass="45879">MKRIVIVGGGAGGLELACRLGRSLAKKHLAQVLLIDQHRQHVWKPLLHEVATGAFNPELGGADYLNLARLSGFQFIQGQLTELDRENRQLTLAPTRDGKGRFLSSNQHIQYDFLVMAVGSQSADFGTKGVADHAFFLDGPEQANLFHDHLLARVQSETLSETPAKLSVAIVGAGATGVELSAELRSAEKVFRHYGAKHLSLDLTLLEAGPRILPALNEKIAAKAQRELNKLGVKVRTGAKVIEATKDAFVLDGDERIEADLMVWAAGIKGADWLAQLGLATSRRNQFEVNGQLRTSDEHIYALGDCCDAAPPRAQSANQQAIFLNKLFAALVKDEPFSDEFKYQDYGSLVSLANYSAVGGLMGSIAKGTLFVEGHIARWMYISLYRKHQLAMFGLWRTIGMVIADKFNGWVRPRLKLH</sequence>
<gene>
    <name evidence="7" type="ORF">EDC28_10120</name>
</gene>
<dbReference type="GO" id="GO:0003955">
    <property type="term" value="F:NAD(P)H dehydrogenase (quinone) activity"/>
    <property type="evidence" value="ECO:0007669"/>
    <property type="project" value="TreeGrafter"/>
</dbReference>
<dbReference type="PANTHER" id="PTHR42913:SF3">
    <property type="entry name" value="64 KDA MITOCHONDRIAL NADH DEHYDROGENASE (EUROFUNG)"/>
    <property type="match status" value="1"/>
</dbReference>
<evidence type="ECO:0000313" key="8">
    <source>
        <dbReference type="Proteomes" id="UP000268033"/>
    </source>
</evidence>
<keyword evidence="8" id="KW-1185">Reference proteome</keyword>
<dbReference type="AlphaFoldDB" id="A0A3N1PED9"/>
<proteinExistence type="inferred from homology"/>
<dbReference type="STRING" id="584787.GCA_001247655_02163"/>
<protein>
    <submittedName>
        <fullName evidence="7">NADH dehydrogenase</fullName>
    </submittedName>
</protein>
<dbReference type="Gene3D" id="3.50.50.100">
    <property type="match status" value="1"/>
</dbReference>
<dbReference type="OrthoDB" id="9781621at2"/>
<comment type="caution">
    <text evidence="7">The sequence shown here is derived from an EMBL/GenBank/DDBJ whole genome shotgun (WGS) entry which is preliminary data.</text>
</comment>
<dbReference type="Proteomes" id="UP000268033">
    <property type="component" value="Unassembled WGS sequence"/>
</dbReference>
<feature type="domain" description="FAD/NAD(P)-binding" evidence="6">
    <location>
        <begin position="3"/>
        <end position="321"/>
    </location>
</feature>
<name>A0A3N1PED9_9GAMM</name>
<evidence type="ECO:0000256" key="1">
    <source>
        <dbReference type="ARBA" id="ARBA00001974"/>
    </source>
</evidence>
<comment type="similarity">
    <text evidence="2">Belongs to the NADH dehydrogenase family.</text>
</comment>
<evidence type="ECO:0000256" key="5">
    <source>
        <dbReference type="ARBA" id="ARBA00023002"/>
    </source>
</evidence>
<keyword evidence="5" id="KW-0560">Oxidoreductase</keyword>
<dbReference type="Pfam" id="PF07992">
    <property type="entry name" value="Pyr_redox_2"/>
    <property type="match status" value="1"/>
</dbReference>
<evidence type="ECO:0000256" key="4">
    <source>
        <dbReference type="ARBA" id="ARBA00022827"/>
    </source>
</evidence>
<evidence type="ECO:0000256" key="3">
    <source>
        <dbReference type="ARBA" id="ARBA00022630"/>
    </source>
</evidence>
<accession>A0A3N1PED9</accession>
<dbReference type="InterPro" id="IPR051169">
    <property type="entry name" value="NADH-Q_oxidoreductase"/>
</dbReference>
<dbReference type="GO" id="GO:0019646">
    <property type="term" value="P:aerobic electron transport chain"/>
    <property type="evidence" value="ECO:0007669"/>
    <property type="project" value="TreeGrafter"/>
</dbReference>
<dbReference type="InterPro" id="IPR023753">
    <property type="entry name" value="FAD/NAD-binding_dom"/>
</dbReference>
<keyword evidence="4" id="KW-0274">FAD</keyword>
<reference evidence="7 8" key="1">
    <citation type="submission" date="2018-11" db="EMBL/GenBank/DDBJ databases">
        <title>Genomic Encyclopedia of Type Strains, Phase IV (KMG-IV): sequencing the most valuable type-strain genomes for metagenomic binning, comparative biology and taxonomic classification.</title>
        <authorList>
            <person name="Goeker M."/>
        </authorList>
    </citation>
    <scope>NUCLEOTIDE SEQUENCE [LARGE SCALE GENOMIC DNA]</scope>
    <source>
        <strain evidence="7 8">DSM 21945</strain>
    </source>
</reference>
<dbReference type="RefSeq" id="WP_050660696.1">
    <property type="nucleotide sequence ID" value="NZ_JBLXAC010000007.1"/>
</dbReference>
<evidence type="ECO:0000259" key="6">
    <source>
        <dbReference type="Pfam" id="PF07992"/>
    </source>
</evidence>
<dbReference type="PRINTS" id="PR00411">
    <property type="entry name" value="PNDRDTASEI"/>
</dbReference>
<dbReference type="PRINTS" id="PR00368">
    <property type="entry name" value="FADPNR"/>
</dbReference>
<dbReference type="InterPro" id="IPR036188">
    <property type="entry name" value="FAD/NAD-bd_sf"/>
</dbReference>
<comment type="cofactor">
    <cofactor evidence="1">
        <name>FAD</name>
        <dbReference type="ChEBI" id="CHEBI:57692"/>
    </cofactor>
</comment>
<dbReference type="EMBL" id="RJUL01000001">
    <property type="protein sequence ID" value="ROQ30334.1"/>
    <property type="molecule type" value="Genomic_DNA"/>
</dbReference>
<evidence type="ECO:0000313" key="7">
    <source>
        <dbReference type="EMBL" id="ROQ30334.1"/>
    </source>
</evidence>
<organism evidence="7 8">
    <name type="scientific">Gallaecimonas pentaromativorans</name>
    <dbReference type="NCBI Taxonomy" id="584787"/>
    <lineage>
        <taxon>Bacteria</taxon>
        <taxon>Pseudomonadati</taxon>
        <taxon>Pseudomonadota</taxon>
        <taxon>Gammaproteobacteria</taxon>
        <taxon>Enterobacterales</taxon>
        <taxon>Gallaecimonadaceae</taxon>
        <taxon>Gallaecimonas</taxon>
    </lineage>
</organism>
<evidence type="ECO:0000256" key="2">
    <source>
        <dbReference type="ARBA" id="ARBA00005272"/>
    </source>
</evidence>